<dbReference type="Proteomes" id="UP000250369">
    <property type="component" value="Unassembled WGS sequence"/>
</dbReference>
<reference evidence="1 2" key="1">
    <citation type="journal article" date="2009" name="Int. J. Syst. Evol. Microbiol.">
        <title>Paenibacillus contaminans sp. nov., isolated from a contaminated laboratory plate.</title>
        <authorList>
            <person name="Chou J.H."/>
            <person name="Lee J.H."/>
            <person name="Lin M.C."/>
            <person name="Chang P.S."/>
            <person name="Arun A.B."/>
            <person name="Young C.C."/>
            <person name="Chen W.M."/>
        </authorList>
    </citation>
    <scope>NUCLEOTIDE SEQUENCE [LARGE SCALE GENOMIC DNA]</scope>
    <source>
        <strain evidence="1 2">CKOBP-6</strain>
    </source>
</reference>
<protein>
    <submittedName>
        <fullName evidence="1">Uncharacterized protein</fullName>
    </submittedName>
</protein>
<keyword evidence="2" id="KW-1185">Reference proteome</keyword>
<organism evidence="1 2">
    <name type="scientific">Paenibacillus contaminans</name>
    <dbReference type="NCBI Taxonomy" id="450362"/>
    <lineage>
        <taxon>Bacteria</taxon>
        <taxon>Bacillati</taxon>
        <taxon>Bacillota</taxon>
        <taxon>Bacilli</taxon>
        <taxon>Bacillales</taxon>
        <taxon>Paenibacillaceae</taxon>
        <taxon>Paenibacillus</taxon>
    </lineage>
</organism>
<name>A0A329MRC3_9BACL</name>
<gene>
    <name evidence="1" type="ORF">DQG23_07375</name>
</gene>
<dbReference type="AlphaFoldDB" id="A0A329MRC3"/>
<proteinExistence type="predicted"/>
<sequence>MLDYVQILLPRQHDRILIEWHYLSCLEGVVIEQLLNRILTELSEIQRTVATKQDVAEIIALLQSYHAENIAADEKLLEGIRTTNDRLDFQRERLIRAEEELYLLARKQ</sequence>
<comment type="caution">
    <text evidence="1">The sequence shown here is derived from an EMBL/GenBank/DDBJ whole genome shotgun (WGS) entry which is preliminary data.</text>
</comment>
<dbReference type="EMBL" id="QMFB01000003">
    <property type="protein sequence ID" value="RAV21868.1"/>
    <property type="molecule type" value="Genomic_DNA"/>
</dbReference>
<evidence type="ECO:0000313" key="2">
    <source>
        <dbReference type="Proteomes" id="UP000250369"/>
    </source>
</evidence>
<accession>A0A329MRC3</accession>
<evidence type="ECO:0000313" key="1">
    <source>
        <dbReference type="EMBL" id="RAV21868.1"/>
    </source>
</evidence>